<gene>
    <name evidence="2" type="ORF">B9Q03_14735</name>
</gene>
<dbReference type="GO" id="GO:0044877">
    <property type="term" value="F:protein-containing complex binding"/>
    <property type="evidence" value="ECO:0007669"/>
    <property type="project" value="TreeGrafter"/>
</dbReference>
<dbReference type="Proteomes" id="UP000240322">
    <property type="component" value="Unassembled WGS sequence"/>
</dbReference>
<dbReference type="AlphaFoldDB" id="A0A2R6A6I6"/>
<feature type="domain" description="NAD-dependent epimerase/dehydratase" evidence="1">
    <location>
        <begin position="9"/>
        <end position="201"/>
    </location>
</feature>
<protein>
    <recommendedName>
        <fullName evidence="1">NAD-dependent epimerase/dehydratase domain-containing protein</fullName>
    </recommendedName>
</protein>
<accession>A0A2R6A6I6</accession>
<dbReference type="SUPFAM" id="SSF51735">
    <property type="entry name" value="NAD(P)-binding Rossmann-fold domains"/>
    <property type="match status" value="1"/>
</dbReference>
<proteinExistence type="predicted"/>
<dbReference type="InterPro" id="IPR001509">
    <property type="entry name" value="Epimerase_deHydtase"/>
</dbReference>
<dbReference type="InterPro" id="IPR051207">
    <property type="entry name" value="ComplexI_NDUFA9_subunit"/>
</dbReference>
<dbReference type="Pfam" id="PF01370">
    <property type="entry name" value="Epimerase"/>
    <property type="match status" value="1"/>
</dbReference>
<sequence>MFMLMTKRVAVAGSTGFVGYNAVKGLIEAGVSVRGLIRRGSTSKRITELSQIGVETVEVDYNETNSLIEALKECEVLYHFVGVSSQSAAINMYEVNTHITLNLVRAAKRGGVQGFVYNSGLGVNTHTTQSYFLSKLHAERIIRESGLRYTIFRPSYIIGPGDEFSGYLLENILRGGTIPVYGSGEYRVQPIFVDDAVHVYVGCIISDGKWMKTYDLVGKDIVRFVEYIRLFAETLNRKVYLKHVDLEQAYRDAMRQRSKRRYNPYLSVDELDVLISDFVSSPRRLESAFGLGLTPLRVALKKIARKLGYA</sequence>
<dbReference type="PANTHER" id="PTHR12126:SF11">
    <property type="entry name" value="NADH DEHYDROGENASE [UBIQUINONE] 1 ALPHA SUBCOMPLEX SUBUNIT 9, MITOCHONDRIAL"/>
    <property type="match status" value="1"/>
</dbReference>
<dbReference type="InterPro" id="IPR036291">
    <property type="entry name" value="NAD(P)-bd_dom_sf"/>
</dbReference>
<dbReference type="Gene3D" id="3.40.50.720">
    <property type="entry name" value="NAD(P)-binding Rossmann-like Domain"/>
    <property type="match status" value="1"/>
</dbReference>
<name>A0A2R6A6I6_9ARCH</name>
<evidence type="ECO:0000259" key="1">
    <source>
        <dbReference type="Pfam" id="PF01370"/>
    </source>
</evidence>
<reference evidence="2 3" key="1">
    <citation type="submission" date="2017-04" db="EMBL/GenBank/DDBJ databases">
        <title>Novel microbial lineages endemic to geothermal iron-oxide mats fill important gaps in the evolutionary history of Archaea.</title>
        <authorList>
            <person name="Jay Z.J."/>
            <person name="Beam J.P."/>
            <person name="Dlakic M."/>
            <person name="Rusch D.B."/>
            <person name="Kozubal M.A."/>
            <person name="Inskeep W.P."/>
        </authorList>
    </citation>
    <scope>NUCLEOTIDE SEQUENCE [LARGE SCALE GENOMIC DNA]</scope>
    <source>
        <strain evidence="2">OSP_D</strain>
    </source>
</reference>
<comment type="caution">
    <text evidence="2">The sequence shown here is derived from an EMBL/GenBank/DDBJ whole genome shotgun (WGS) entry which is preliminary data.</text>
</comment>
<evidence type="ECO:0000313" key="2">
    <source>
        <dbReference type="EMBL" id="PSN81991.1"/>
    </source>
</evidence>
<organism evidence="2 3">
    <name type="scientific">Candidatus Marsarchaeota G2 archaeon OSP_D</name>
    <dbReference type="NCBI Taxonomy" id="1978157"/>
    <lineage>
        <taxon>Archaea</taxon>
        <taxon>Candidatus Marsarchaeota</taxon>
        <taxon>Candidatus Marsarchaeota group 2</taxon>
    </lineage>
</organism>
<dbReference type="PANTHER" id="PTHR12126">
    <property type="entry name" value="NADH-UBIQUINONE OXIDOREDUCTASE 39 KDA SUBUNIT-RELATED"/>
    <property type="match status" value="1"/>
</dbReference>
<evidence type="ECO:0000313" key="3">
    <source>
        <dbReference type="Proteomes" id="UP000240322"/>
    </source>
</evidence>
<dbReference type="EMBL" id="NEXE01000397">
    <property type="protein sequence ID" value="PSN81991.1"/>
    <property type="molecule type" value="Genomic_DNA"/>
</dbReference>